<evidence type="ECO:0000256" key="3">
    <source>
        <dbReference type="ARBA" id="ARBA00022475"/>
    </source>
</evidence>
<dbReference type="EMBL" id="BAAAHH010000018">
    <property type="protein sequence ID" value="GAA0956893.1"/>
    <property type="molecule type" value="Genomic_DNA"/>
</dbReference>
<dbReference type="Pfam" id="PF00528">
    <property type="entry name" value="BPD_transp_1"/>
    <property type="match status" value="1"/>
</dbReference>
<dbReference type="RefSeq" id="WP_344242727.1">
    <property type="nucleotide sequence ID" value="NZ_BAAAHH010000018.1"/>
</dbReference>
<keyword evidence="3" id="KW-1003">Cell membrane</keyword>
<evidence type="ECO:0000256" key="4">
    <source>
        <dbReference type="ARBA" id="ARBA00022692"/>
    </source>
</evidence>
<evidence type="ECO:0000256" key="6">
    <source>
        <dbReference type="ARBA" id="ARBA00023136"/>
    </source>
</evidence>
<gene>
    <name evidence="10" type="ORF">GCM10009550_43460</name>
</gene>
<dbReference type="CDD" id="cd06261">
    <property type="entry name" value="TM_PBP2"/>
    <property type="match status" value="1"/>
</dbReference>
<dbReference type="SUPFAM" id="SSF161098">
    <property type="entry name" value="MetI-like"/>
    <property type="match status" value="1"/>
</dbReference>
<comment type="caution">
    <text evidence="10">The sequence shown here is derived from an EMBL/GenBank/DDBJ whole genome shotgun (WGS) entry which is preliminary data.</text>
</comment>
<keyword evidence="5 7" id="KW-1133">Transmembrane helix</keyword>
<evidence type="ECO:0000256" key="8">
    <source>
        <dbReference type="SAM" id="MobiDB-lite"/>
    </source>
</evidence>
<feature type="transmembrane region" description="Helical" evidence="7">
    <location>
        <begin position="96"/>
        <end position="119"/>
    </location>
</feature>
<feature type="domain" description="ABC transmembrane type-1" evidence="9">
    <location>
        <begin position="97"/>
        <end position="310"/>
    </location>
</feature>
<dbReference type="PANTHER" id="PTHR43227:SF11">
    <property type="entry name" value="BLL4140 PROTEIN"/>
    <property type="match status" value="1"/>
</dbReference>
<dbReference type="InterPro" id="IPR050809">
    <property type="entry name" value="UgpAE/MalFG_permease"/>
</dbReference>
<organism evidence="10 11">
    <name type="scientific">Actinocorallia libanotica</name>
    <dbReference type="NCBI Taxonomy" id="46162"/>
    <lineage>
        <taxon>Bacteria</taxon>
        <taxon>Bacillati</taxon>
        <taxon>Actinomycetota</taxon>
        <taxon>Actinomycetes</taxon>
        <taxon>Streptosporangiales</taxon>
        <taxon>Thermomonosporaceae</taxon>
        <taxon>Actinocorallia</taxon>
    </lineage>
</organism>
<comment type="subcellular location">
    <subcellularLocation>
        <location evidence="1 7">Cell membrane</location>
        <topology evidence="1 7">Multi-pass membrane protein</topology>
    </subcellularLocation>
</comment>
<keyword evidence="6 7" id="KW-0472">Membrane</keyword>
<feature type="transmembrane region" description="Helical" evidence="7">
    <location>
        <begin position="237"/>
        <end position="257"/>
    </location>
</feature>
<comment type="similarity">
    <text evidence="7">Belongs to the binding-protein-dependent transport system permease family.</text>
</comment>
<dbReference type="PANTHER" id="PTHR43227">
    <property type="entry name" value="BLL4140 PROTEIN"/>
    <property type="match status" value="1"/>
</dbReference>
<protein>
    <submittedName>
        <fullName evidence="10">Sugar ABC transporter permease</fullName>
    </submittedName>
</protein>
<dbReference type="Proteomes" id="UP001500665">
    <property type="component" value="Unassembled WGS sequence"/>
</dbReference>
<sequence length="321" mass="35124">MPHAREAAATTRPPARHGPERPLPRKKRTTRSGLRRSVPWWFLLPALTLYLYVVLAPSLQGAGYAFTDWTGLGTPASFIGLENFRKSLGDPDARDALWQTLLVTVVITVVQNVIGLLLALGVNSRIRSRNVLRVLFFAPAVMTPVVTAYLWRYLYAPEGAFNTALETLGLGSLTQNWLGDPDLALWSVAAIVIWQFSGYSMVIFLAGLQGVPRELHEAAGVDGAGAFQRFWHITRPLLAPATTINLMLSMIGGFKLFDQVYVTTGGGPGHATETLSTLIYKNAFQFDEYAYSTALAVFLAVVVAVVSAGQYRGLQRQKGMP</sequence>
<evidence type="ECO:0000256" key="1">
    <source>
        <dbReference type="ARBA" id="ARBA00004651"/>
    </source>
</evidence>
<feature type="transmembrane region" description="Helical" evidence="7">
    <location>
        <begin position="131"/>
        <end position="151"/>
    </location>
</feature>
<keyword evidence="11" id="KW-1185">Reference proteome</keyword>
<keyword evidence="4 7" id="KW-0812">Transmembrane</keyword>
<dbReference type="PROSITE" id="PS50928">
    <property type="entry name" value="ABC_TM1"/>
    <property type="match status" value="1"/>
</dbReference>
<feature type="transmembrane region" description="Helical" evidence="7">
    <location>
        <begin position="38"/>
        <end position="59"/>
    </location>
</feature>
<reference evidence="10 11" key="1">
    <citation type="journal article" date="2019" name="Int. J. Syst. Evol. Microbiol.">
        <title>The Global Catalogue of Microorganisms (GCM) 10K type strain sequencing project: providing services to taxonomists for standard genome sequencing and annotation.</title>
        <authorList>
            <consortium name="The Broad Institute Genomics Platform"/>
            <consortium name="The Broad Institute Genome Sequencing Center for Infectious Disease"/>
            <person name="Wu L."/>
            <person name="Ma J."/>
        </authorList>
    </citation>
    <scope>NUCLEOTIDE SEQUENCE [LARGE SCALE GENOMIC DNA]</scope>
    <source>
        <strain evidence="10 11">JCM 10696</strain>
    </source>
</reference>
<keyword evidence="2 7" id="KW-0813">Transport</keyword>
<evidence type="ECO:0000256" key="7">
    <source>
        <dbReference type="RuleBase" id="RU363032"/>
    </source>
</evidence>
<accession>A0ABN1RGP7</accession>
<evidence type="ECO:0000259" key="9">
    <source>
        <dbReference type="PROSITE" id="PS50928"/>
    </source>
</evidence>
<evidence type="ECO:0000313" key="10">
    <source>
        <dbReference type="EMBL" id="GAA0956893.1"/>
    </source>
</evidence>
<dbReference type="InterPro" id="IPR000515">
    <property type="entry name" value="MetI-like"/>
</dbReference>
<feature type="region of interest" description="Disordered" evidence="8">
    <location>
        <begin position="1"/>
        <end position="30"/>
    </location>
</feature>
<dbReference type="Gene3D" id="1.10.3720.10">
    <property type="entry name" value="MetI-like"/>
    <property type="match status" value="1"/>
</dbReference>
<name>A0ABN1RGP7_9ACTN</name>
<evidence type="ECO:0000313" key="11">
    <source>
        <dbReference type="Proteomes" id="UP001500665"/>
    </source>
</evidence>
<feature type="transmembrane region" description="Helical" evidence="7">
    <location>
        <begin position="183"/>
        <end position="206"/>
    </location>
</feature>
<proteinExistence type="inferred from homology"/>
<evidence type="ECO:0000256" key="2">
    <source>
        <dbReference type="ARBA" id="ARBA00022448"/>
    </source>
</evidence>
<evidence type="ECO:0000256" key="5">
    <source>
        <dbReference type="ARBA" id="ARBA00022989"/>
    </source>
</evidence>
<feature type="transmembrane region" description="Helical" evidence="7">
    <location>
        <begin position="289"/>
        <end position="311"/>
    </location>
</feature>
<dbReference type="InterPro" id="IPR035906">
    <property type="entry name" value="MetI-like_sf"/>
</dbReference>